<reference evidence="3" key="1">
    <citation type="submission" date="2021-02" db="EMBL/GenBank/DDBJ databases">
        <title>Natronoglycomyces albus gen. nov., sp. nov, a haloalkaliphilic actinobacterium from a soda solonchak soil.</title>
        <authorList>
            <person name="Sorokin D.Y."/>
            <person name="Khijniak T.V."/>
            <person name="Zakharycheva A.P."/>
            <person name="Boueva O.V."/>
            <person name="Ariskina E.V."/>
            <person name="Hahnke R.L."/>
            <person name="Bunk B."/>
            <person name="Sproer C."/>
            <person name="Schumann P."/>
            <person name="Evtushenko L.I."/>
            <person name="Kublanov I.V."/>
        </authorList>
    </citation>
    <scope>NUCLEOTIDE SEQUENCE</scope>
    <source>
        <strain evidence="3">DSM 106290</strain>
    </source>
</reference>
<feature type="compositionally biased region" description="Polar residues" evidence="2">
    <location>
        <begin position="104"/>
        <end position="127"/>
    </location>
</feature>
<accession>A0A895XY49</accession>
<keyword evidence="1" id="KW-1003">Cell membrane</keyword>
<dbReference type="KEGG" id="nav:JQS30_16775"/>
<proteinExistence type="inferred from homology"/>
<comment type="similarity">
    <text evidence="1">Belongs to the UPF0161 family.</text>
</comment>
<evidence type="ECO:0000313" key="3">
    <source>
        <dbReference type="EMBL" id="QSB07120.1"/>
    </source>
</evidence>
<dbReference type="InterPro" id="IPR002696">
    <property type="entry name" value="Membr_insert_effic_factor_YidD"/>
</dbReference>
<feature type="region of interest" description="Disordered" evidence="2">
    <location>
        <begin position="63"/>
        <end position="127"/>
    </location>
</feature>
<comment type="subcellular location">
    <subcellularLocation>
        <location evidence="1">Cell membrane</location>
        <topology evidence="1">Peripheral membrane protein</topology>
        <orientation evidence="1">Cytoplasmic side</orientation>
    </subcellularLocation>
</comment>
<name>A0A895XY49_9ACTN</name>
<dbReference type="EMBL" id="CP070496">
    <property type="protein sequence ID" value="QSB07120.1"/>
    <property type="molecule type" value="Genomic_DNA"/>
</dbReference>
<gene>
    <name evidence="3" type="primary">yidD</name>
    <name evidence="3" type="ORF">JQS30_16775</name>
</gene>
<evidence type="ECO:0000256" key="1">
    <source>
        <dbReference type="HAMAP-Rule" id="MF_00386"/>
    </source>
</evidence>
<dbReference type="Pfam" id="PF01809">
    <property type="entry name" value="YidD"/>
    <property type="match status" value="1"/>
</dbReference>
<dbReference type="Proteomes" id="UP000662939">
    <property type="component" value="Chromosome"/>
</dbReference>
<dbReference type="PANTHER" id="PTHR33383">
    <property type="entry name" value="MEMBRANE PROTEIN INSERTION EFFICIENCY FACTOR-RELATED"/>
    <property type="match status" value="1"/>
</dbReference>
<evidence type="ECO:0000313" key="4">
    <source>
        <dbReference type="Proteomes" id="UP000662939"/>
    </source>
</evidence>
<protein>
    <recommendedName>
        <fullName evidence="1">Putative membrane protein insertion efficiency factor</fullName>
    </recommendedName>
</protein>
<dbReference type="AlphaFoldDB" id="A0A895XY49"/>
<keyword evidence="4" id="KW-1185">Reference proteome</keyword>
<organism evidence="3 4">
    <name type="scientific">Natronoglycomyces albus</name>
    <dbReference type="NCBI Taxonomy" id="2811108"/>
    <lineage>
        <taxon>Bacteria</taxon>
        <taxon>Bacillati</taxon>
        <taxon>Actinomycetota</taxon>
        <taxon>Actinomycetes</taxon>
        <taxon>Glycomycetales</taxon>
        <taxon>Glycomycetaceae</taxon>
        <taxon>Natronoglycomyces</taxon>
    </lineage>
</organism>
<dbReference type="NCBIfam" id="TIGR00278">
    <property type="entry name" value="membrane protein insertion efficiency factor YidD"/>
    <property type="match status" value="1"/>
</dbReference>
<sequence>MFAARVLSWPVIAYRRWVSPAIPNRCRFYPSCSAYALDAIQIHGAARGLFLTLRRLARCHPFHPGGYDPVPGREGADAPEAETADSSSPPGPEPTARRRVPGSAQHQTDSVEGMNPDSNNDTTGATQ</sequence>
<keyword evidence="1" id="KW-0472">Membrane</keyword>
<evidence type="ECO:0000256" key="2">
    <source>
        <dbReference type="SAM" id="MobiDB-lite"/>
    </source>
</evidence>
<dbReference type="GO" id="GO:0005886">
    <property type="term" value="C:plasma membrane"/>
    <property type="evidence" value="ECO:0007669"/>
    <property type="project" value="UniProtKB-SubCell"/>
</dbReference>
<dbReference type="SMART" id="SM01234">
    <property type="entry name" value="Haemolytic"/>
    <property type="match status" value="1"/>
</dbReference>
<dbReference type="RefSeq" id="WP_213173116.1">
    <property type="nucleotide sequence ID" value="NZ_CP070496.1"/>
</dbReference>
<dbReference type="PANTHER" id="PTHR33383:SF1">
    <property type="entry name" value="MEMBRANE PROTEIN INSERTION EFFICIENCY FACTOR-RELATED"/>
    <property type="match status" value="1"/>
</dbReference>
<dbReference type="HAMAP" id="MF_00386">
    <property type="entry name" value="UPF0161_YidD"/>
    <property type="match status" value="1"/>
</dbReference>
<comment type="function">
    <text evidence="1">Could be involved in insertion of integral membrane proteins into the membrane.</text>
</comment>